<dbReference type="eggNOG" id="COG1295">
    <property type="taxonomic scope" value="Bacteria"/>
</dbReference>
<dbReference type="Proteomes" id="UP000051984">
    <property type="component" value="Unassembled WGS sequence"/>
</dbReference>
<feature type="transmembrane region" description="Helical" evidence="6">
    <location>
        <begin position="236"/>
        <end position="257"/>
    </location>
</feature>
<dbReference type="RefSeq" id="WP_010489111.1">
    <property type="nucleotide sequence ID" value="NZ_AZCT01000003.1"/>
</dbReference>
<evidence type="ECO:0000256" key="2">
    <source>
        <dbReference type="ARBA" id="ARBA00022475"/>
    </source>
</evidence>
<dbReference type="Pfam" id="PF03631">
    <property type="entry name" value="Virul_fac_BrkB"/>
    <property type="match status" value="1"/>
</dbReference>
<evidence type="ECO:0000313" key="7">
    <source>
        <dbReference type="EMBL" id="KRK13060.1"/>
    </source>
</evidence>
<feature type="transmembrane region" description="Helical" evidence="6">
    <location>
        <begin position="62"/>
        <end position="84"/>
    </location>
</feature>
<dbReference type="GO" id="GO:0005886">
    <property type="term" value="C:plasma membrane"/>
    <property type="evidence" value="ECO:0007669"/>
    <property type="project" value="UniProtKB-SubCell"/>
</dbReference>
<dbReference type="PANTHER" id="PTHR30213">
    <property type="entry name" value="INNER MEMBRANE PROTEIN YHJD"/>
    <property type="match status" value="1"/>
</dbReference>
<feature type="transmembrane region" description="Helical" evidence="6">
    <location>
        <begin position="277"/>
        <end position="306"/>
    </location>
</feature>
<dbReference type="PIRSF" id="PIRSF035875">
    <property type="entry name" value="RNase_BN"/>
    <property type="match status" value="1"/>
</dbReference>
<feature type="transmembrane region" description="Helical" evidence="6">
    <location>
        <begin position="162"/>
        <end position="189"/>
    </location>
</feature>
<sequence>MARKNHRKKRPLLSTEQQAMIRSGQMALAEMKLPRRTKFWVFVRLAMNRVAESNIGQSAAAIAYYALLSLFPLILFVANALPYLGLTYRSLATYLTQAVPSNVMKWLDPVIANLLNTSSGGLLGIGAVATLWAASLGVNGLKMGFNQVYGVDATQNFIIQRLLSMLMTFMLIIVMGTILIAFAFGRQFLEWLIPLLRLNDDWLKTFNTLRWPVTVTALFIIIMFLDYFLPNVKIKIWTVLPGTAFTVIGWLLIAQAFSLYMHYFGTRYLSYGTIGTFIAIMLWLNFSALVLLWGAVINALTAEYFIGRLHRSKGKVHDFVKRRVKTPRPKEES</sequence>
<dbReference type="InterPro" id="IPR017039">
    <property type="entry name" value="Virul_fac_BrkB"/>
</dbReference>
<dbReference type="AlphaFoldDB" id="A0A0R1F2E2"/>
<organism evidence="7 8">
    <name type="scientific">Lacticaseibacillus zeae DSM 20178 = KCTC 3804</name>
    <dbReference type="NCBI Taxonomy" id="1423816"/>
    <lineage>
        <taxon>Bacteria</taxon>
        <taxon>Bacillati</taxon>
        <taxon>Bacillota</taxon>
        <taxon>Bacilli</taxon>
        <taxon>Lactobacillales</taxon>
        <taxon>Lactobacillaceae</taxon>
        <taxon>Lacticaseibacillus</taxon>
    </lineage>
</organism>
<keyword evidence="4 6" id="KW-1133">Transmembrane helix</keyword>
<gene>
    <name evidence="7" type="ORF">FD51_GL002220</name>
</gene>
<comment type="caution">
    <text evidence="7">The sequence shown here is derived from an EMBL/GenBank/DDBJ whole genome shotgun (WGS) entry which is preliminary data.</text>
</comment>
<feature type="transmembrane region" description="Helical" evidence="6">
    <location>
        <begin position="209"/>
        <end position="229"/>
    </location>
</feature>
<dbReference type="EMBL" id="AZCT01000003">
    <property type="protein sequence ID" value="KRK13060.1"/>
    <property type="molecule type" value="Genomic_DNA"/>
</dbReference>
<name>A0A0R1F2E2_LACZE</name>
<dbReference type="PATRIC" id="fig|1423816.3.peg.2300"/>
<evidence type="ECO:0000313" key="8">
    <source>
        <dbReference type="Proteomes" id="UP000051984"/>
    </source>
</evidence>
<evidence type="ECO:0000256" key="4">
    <source>
        <dbReference type="ARBA" id="ARBA00022989"/>
    </source>
</evidence>
<keyword evidence="2" id="KW-1003">Cell membrane</keyword>
<keyword evidence="5 6" id="KW-0472">Membrane</keyword>
<evidence type="ECO:0000256" key="5">
    <source>
        <dbReference type="ARBA" id="ARBA00023136"/>
    </source>
</evidence>
<accession>A0A0R1F2E2</accession>
<keyword evidence="3 6" id="KW-0812">Transmembrane</keyword>
<proteinExistence type="predicted"/>
<reference evidence="7 8" key="1">
    <citation type="journal article" date="2015" name="Genome Announc.">
        <title>Expanding the biotechnology potential of lactobacilli through comparative genomics of 213 strains and associated genera.</title>
        <authorList>
            <person name="Sun Z."/>
            <person name="Harris H.M."/>
            <person name="McCann A."/>
            <person name="Guo C."/>
            <person name="Argimon S."/>
            <person name="Zhang W."/>
            <person name="Yang X."/>
            <person name="Jeffery I.B."/>
            <person name="Cooney J.C."/>
            <person name="Kagawa T.F."/>
            <person name="Liu W."/>
            <person name="Song Y."/>
            <person name="Salvetti E."/>
            <person name="Wrobel A."/>
            <person name="Rasinkangas P."/>
            <person name="Parkhill J."/>
            <person name="Rea M.C."/>
            <person name="O'Sullivan O."/>
            <person name="Ritari J."/>
            <person name="Douillard F.P."/>
            <person name="Paul Ross R."/>
            <person name="Yang R."/>
            <person name="Briner A.E."/>
            <person name="Felis G.E."/>
            <person name="de Vos W.M."/>
            <person name="Barrangou R."/>
            <person name="Klaenhammer T.R."/>
            <person name="Caufield P.W."/>
            <person name="Cui Y."/>
            <person name="Zhang H."/>
            <person name="O'Toole P.W."/>
        </authorList>
    </citation>
    <scope>NUCLEOTIDE SEQUENCE [LARGE SCALE GENOMIC DNA]</scope>
    <source>
        <strain evidence="7 8">DSM 20178</strain>
    </source>
</reference>
<dbReference type="NCBIfam" id="TIGR00765">
    <property type="entry name" value="yihY_not_rbn"/>
    <property type="match status" value="1"/>
</dbReference>
<comment type="subcellular location">
    <subcellularLocation>
        <location evidence="1">Cell membrane</location>
        <topology evidence="1">Multi-pass membrane protein</topology>
    </subcellularLocation>
</comment>
<evidence type="ECO:0000256" key="6">
    <source>
        <dbReference type="SAM" id="Phobius"/>
    </source>
</evidence>
<protein>
    <submittedName>
        <fullName evidence="7">Ribonuclease BN-like family protein</fullName>
    </submittedName>
</protein>
<dbReference type="PANTHER" id="PTHR30213:SF0">
    <property type="entry name" value="UPF0761 MEMBRANE PROTEIN YIHY"/>
    <property type="match status" value="1"/>
</dbReference>
<feature type="transmembrane region" description="Helical" evidence="6">
    <location>
        <begin position="122"/>
        <end position="141"/>
    </location>
</feature>
<evidence type="ECO:0000256" key="1">
    <source>
        <dbReference type="ARBA" id="ARBA00004651"/>
    </source>
</evidence>
<evidence type="ECO:0000256" key="3">
    <source>
        <dbReference type="ARBA" id="ARBA00022692"/>
    </source>
</evidence>